<dbReference type="Proteomes" id="UP001150062">
    <property type="component" value="Unassembled WGS sequence"/>
</dbReference>
<feature type="compositionally biased region" description="Low complexity" evidence="1">
    <location>
        <begin position="200"/>
        <end position="210"/>
    </location>
</feature>
<feature type="region of interest" description="Disordered" evidence="1">
    <location>
        <begin position="198"/>
        <end position="226"/>
    </location>
</feature>
<proteinExistence type="predicted"/>
<dbReference type="InterPro" id="IPR008984">
    <property type="entry name" value="SMAD_FHA_dom_sf"/>
</dbReference>
<sequence>MSSELESEEEVSSDVRLENHEGIIYFLFPNMCEIKFPGILGKEELKSSGLEIHEESNAFSVNFHKIRDKSLVLGRDPKSKLHEFFNPNKFTASITTSFKEYSQLKFECPRTVSRNHLLIFEKYDRFWLQNTSSNSFCMITNEKNDKKMVHPSDTVLLRHSDTIWMGSEGSCIAENTIYLRIGIEAFPKLFKGQISQQPKLLNSGSGSGSDSDSDSDSGSDSNSNLD</sequence>
<evidence type="ECO:0000256" key="1">
    <source>
        <dbReference type="SAM" id="MobiDB-lite"/>
    </source>
</evidence>
<evidence type="ECO:0000313" key="3">
    <source>
        <dbReference type="Proteomes" id="UP001150062"/>
    </source>
</evidence>
<dbReference type="EMBL" id="JAOAOG010000269">
    <property type="protein sequence ID" value="KAJ6234537.1"/>
    <property type="molecule type" value="Genomic_DNA"/>
</dbReference>
<comment type="caution">
    <text evidence="2">The sequence shown here is derived from an EMBL/GenBank/DDBJ whole genome shotgun (WGS) entry which is preliminary data.</text>
</comment>
<dbReference type="SUPFAM" id="SSF49879">
    <property type="entry name" value="SMAD/FHA domain"/>
    <property type="match status" value="1"/>
</dbReference>
<protein>
    <recommendedName>
        <fullName evidence="4">FHA domain-containing protein</fullName>
    </recommendedName>
</protein>
<evidence type="ECO:0008006" key="4">
    <source>
        <dbReference type="Google" id="ProtNLM"/>
    </source>
</evidence>
<gene>
    <name evidence="2" type="ORF">M0813_29127</name>
</gene>
<organism evidence="2 3">
    <name type="scientific">Anaeramoeba flamelloides</name>
    <dbReference type="NCBI Taxonomy" id="1746091"/>
    <lineage>
        <taxon>Eukaryota</taxon>
        <taxon>Metamonada</taxon>
        <taxon>Anaeramoebidae</taxon>
        <taxon>Anaeramoeba</taxon>
    </lineage>
</organism>
<evidence type="ECO:0000313" key="2">
    <source>
        <dbReference type="EMBL" id="KAJ6234537.1"/>
    </source>
</evidence>
<reference evidence="2" key="1">
    <citation type="submission" date="2022-08" db="EMBL/GenBank/DDBJ databases">
        <title>Novel sulfate-reducing endosymbionts in the free-living metamonad Anaeramoeba.</title>
        <authorList>
            <person name="Jerlstrom-Hultqvist J."/>
            <person name="Cepicka I."/>
            <person name="Gallot-Lavallee L."/>
            <person name="Salas-Leiva D."/>
            <person name="Curtis B.A."/>
            <person name="Zahonova K."/>
            <person name="Pipaliya S."/>
            <person name="Dacks J."/>
            <person name="Roger A.J."/>
        </authorList>
    </citation>
    <scope>NUCLEOTIDE SEQUENCE</scope>
    <source>
        <strain evidence="2">Schooner1</strain>
    </source>
</reference>
<name>A0ABQ8XPJ2_9EUKA</name>
<dbReference type="Gene3D" id="2.60.200.20">
    <property type="match status" value="1"/>
</dbReference>
<accession>A0ABQ8XPJ2</accession>
<keyword evidence="3" id="KW-1185">Reference proteome</keyword>